<dbReference type="RefSeq" id="XP_020062254.1">
    <property type="nucleotide sequence ID" value="XM_020211934.1"/>
</dbReference>
<evidence type="ECO:0000256" key="1">
    <source>
        <dbReference type="ARBA" id="ARBA00006207"/>
    </source>
</evidence>
<dbReference type="GO" id="GO:0005198">
    <property type="term" value="F:structural molecule activity"/>
    <property type="evidence" value="ECO:0007669"/>
    <property type="project" value="EnsemblFungi"/>
</dbReference>
<dbReference type="GO" id="GO:0008541">
    <property type="term" value="C:proteasome regulatory particle, lid subcomplex"/>
    <property type="evidence" value="ECO:0007669"/>
    <property type="project" value="EnsemblFungi"/>
</dbReference>
<dbReference type="GO" id="GO:0005829">
    <property type="term" value="C:cytosol"/>
    <property type="evidence" value="ECO:0007669"/>
    <property type="project" value="EnsemblFungi"/>
</dbReference>
<dbReference type="Pfam" id="PF01399">
    <property type="entry name" value="PCI"/>
    <property type="match status" value="1"/>
</dbReference>
<dbReference type="GO" id="GO:0005634">
    <property type="term" value="C:nucleus"/>
    <property type="evidence" value="ECO:0007669"/>
    <property type="project" value="EnsemblFungi"/>
</dbReference>
<comment type="similarity">
    <text evidence="1">Belongs to the proteasome subunit S11 family.</text>
</comment>
<dbReference type="GO" id="GO:0034515">
    <property type="term" value="C:proteasome storage granule"/>
    <property type="evidence" value="ECO:0007669"/>
    <property type="project" value="EnsemblFungi"/>
</dbReference>
<dbReference type="InterPro" id="IPR036390">
    <property type="entry name" value="WH_DNA-bd_sf"/>
</dbReference>
<dbReference type="GO" id="GO:0043161">
    <property type="term" value="P:proteasome-mediated ubiquitin-dependent protein catabolic process"/>
    <property type="evidence" value="ECO:0007669"/>
    <property type="project" value="EnsemblFungi"/>
</dbReference>
<dbReference type="AlphaFoldDB" id="A0A1E4SCK8"/>
<dbReference type="Proteomes" id="UP000094285">
    <property type="component" value="Unassembled WGS sequence"/>
</dbReference>
<dbReference type="PANTHER" id="PTHR10539">
    <property type="entry name" value="26S PROTEASOME NON-ATPASE REGULATORY SUBUNIT 13"/>
    <property type="match status" value="1"/>
</dbReference>
<dbReference type="PANTHER" id="PTHR10539:SF0">
    <property type="entry name" value="26S PROTEASOME NON-ATPASE REGULATORY SUBUNIT 13"/>
    <property type="match status" value="1"/>
</dbReference>
<dbReference type="SMART" id="SM00088">
    <property type="entry name" value="PINT"/>
    <property type="match status" value="1"/>
</dbReference>
<dbReference type="InterPro" id="IPR000717">
    <property type="entry name" value="PCI_dom"/>
</dbReference>
<keyword evidence="5" id="KW-1185">Reference proteome</keyword>
<proteinExistence type="inferred from homology"/>
<protein>
    <submittedName>
        <fullName evidence="4">26S proteasome regulatory particle</fullName>
    </submittedName>
</protein>
<dbReference type="InterPro" id="IPR035298">
    <property type="entry name" value="PSMD13"/>
</dbReference>
<dbReference type="STRING" id="984487.A0A1E4SCK8"/>
<organism evidence="4 5">
    <name type="scientific">Suhomyces tanzawaensis NRRL Y-17324</name>
    <dbReference type="NCBI Taxonomy" id="984487"/>
    <lineage>
        <taxon>Eukaryota</taxon>
        <taxon>Fungi</taxon>
        <taxon>Dikarya</taxon>
        <taxon>Ascomycota</taxon>
        <taxon>Saccharomycotina</taxon>
        <taxon>Pichiomycetes</taxon>
        <taxon>Debaryomycetaceae</taxon>
        <taxon>Suhomyces</taxon>
    </lineage>
</organism>
<evidence type="ECO:0000313" key="4">
    <source>
        <dbReference type="EMBL" id="ODV77132.1"/>
    </source>
</evidence>
<feature type="domain" description="PCI" evidence="3">
    <location>
        <begin position="202"/>
        <end position="373"/>
    </location>
</feature>
<dbReference type="InterPro" id="IPR054179">
    <property type="entry name" value="PSD13_N"/>
</dbReference>
<name>A0A1E4SCK8_9ASCO</name>
<accession>A0A1E4SCK8</accession>
<reference evidence="5" key="1">
    <citation type="submission" date="2016-05" db="EMBL/GenBank/DDBJ databases">
        <title>Comparative genomics of biotechnologically important yeasts.</title>
        <authorList>
            <consortium name="DOE Joint Genome Institute"/>
            <person name="Riley R."/>
            <person name="Haridas S."/>
            <person name="Wolfe K.H."/>
            <person name="Lopes M.R."/>
            <person name="Hittinger C.T."/>
            <person name="Goker M."/>
            <person name="Salamov A."/>
            <person name="Wisecaver J."/>
            <person name="Long T.M."/>
            <person name="Aerts A.L."/>
            <person name="Barry K."/>
            <person name="Choi C."/>
            <person name="Clum A."/>
            <person name="Coughlan A.Y."/>
            <person name="Deshpande S."/>
            <person name="Douglass A.P."/>
            <person name="Hanson S.J."/>
            <person name="Klenk H.-P."/>
            <person name="Labutti K."/>
            <person name="Lapidus A."/>
            <person name="Lindquist E."/>
            <person name="Lipzen A."/>
            <person name="Meier-Kolthoff J.P."/>
            <person name="Ohm R.A."/>
            <person name="Otillar R.P."/>
            <person name="Pangilinan J."/>
            <person name="Peng Y."/>
            <person name="Rokas A."/>
            <person name="Rosa C.A."/>
            <person name="Scheuner C."/>
            <person name="Sibirny A.A."/>
            <person name="Slot J.C."/>
            <person name="Stielow J.B."/>
            <person name="Sun H."/>
            <person name="Kurtzman C.P."/>
            <person name="Blackwell M."/>
            <person name="Grigoriev I.V."/>
            <person name="Jeffries T.W."/>
        </authorList>
    </citation>
    <scope>NUCLEOTIDE SEQUENCE [LARGE SCALE GENOMIC DNA]</scope>
    <source>
        <strain evidence="5">NRRL Y-17324</strain>
    </source>
</reference>
<evidence type="ECO:0000313" key="5">
    <source>
        <dbReference type="Proteomes" id="UP000094285"/>
    </source>
</evidence>
<dbReference type="GO" id="GO:0043248">
    <property type="term" value="P:proteasome assembly"/>
    <property type="evidence" value="ECO:0007669"/>
    <property type="project" value="EnsemblFungi"/>
</dbReference>
<dbReference type="PROSITE" id="PS50250">
    <property type="entry name" value="PCI"/>
    <property type="match status" value="1"/>
</dbReference>
<dbReference type="OrthoDB" id="1093at2759"/>
<dbReference type="GeneID" id="30986070"/>
<gene>
    <name evidence="4" type="ORF">CANTADRAFT_92271</name>
</gene>
<keyword evidence="2 4" id="KW-0647">Proteasome</keyword>
<dbReference type="Pfam" id="PF22037">
    <property type="entry name" value="PSD13_N"/>
    <property type="match status" value="1"/>
</dbReference>
<evidence type="ECO:0000256" key="2">
    <source>
        <dbReference type="ARBA" id="ARBA00022942"/>
    </source>
</evidence>
<dbReference type="SUPFAM" id="SSF46785">
    <property type="entry name" value="Winged helix' DNA-binding domain"/>
    <property type="match status" value="1"/>
</dbReference>
<dbReference type="EMBL" id="KV453916">
    <property type="protein sequence ID" value="ODV77132.1"/>
    <property type="molecule type" value="Genomic_DNA"/>
</dbReference>
<sequence>MSAMDVDYDASTVLATLRLETESGDLINLIYQLEDYYERKLWHQLTLALDELYHSEEASADLKFKIYRSFVNQFSSKLNPIKVVDFLLESYHSQPQETLDNLLELKEQYIKELKRANNYKAGDDEASLQSLVKSDESVAYVSLQIARYKLLLNKVSEAEEILDELKDLFGATGDEGHNFENPKINSAYYLAKCELYKINENYNLFYSNGLLYLSSVDNNLSEAQKVKLCYELCIAALLGDKIYNFGELILHDILNAIKDESSQYNWLYHLIQNLNSGNLTQFNHWLATAFKKSPFLTKFDVFLKQKIIIMSLLELISLKSTTNKQLTLQEISSFTGTSINDVEHLIIKCFSLNLIKGYINQIDEILVVTWLQPRILNLDQVNVLYKHLLSWDDQVETLAKNVYKNGGSVWAGI</sequence>
<evidence type="ECO:0000259" key="3">
    <source>
        <dbReference type="PROSITE" id="PS50250"/>
    </source>
</evidence>